<gene>
    <name evidence="1" type="ORF">KI387_001119</name>
</gene>
<reference evidence="1 2" key="1">
    <citation type="journal article" date="2021" name="Nat. Plants">
        <title>The Taxus genome provides insights into paclitaxel biosynthesis.</title>
        <authorList>
            <person name="Xiong X."/>
            <person name="Gou J."/>
            <person name="Liao Q."/>
            <person name="Li Y."/>
            <person name="Zhou Q."/>
            <person name="Bi G."/>
            <person name="Li C."/>
            <person name="Du R."/>
            <person name="Wang X."/>
            <person name="Sun T."/>
            <person name="Guo L."/>
            <person name="Liang H."/>
            <person name="Lu P."/>
            <person name="Wu Y."/>
            <person name="Zhang Z."/>
            <person name="Ro D.K."/>
            <person name="Shang Y."/>
            <person name="Huang S."/>
            <person name="Yan J."/>
        </authorList>
    </citation>
    <scope>NUCLEOTIDE SEQUENCE [LARGE SCALE GENOMIC DNA]</scope>
    <source>
        <strain evidence="1">Ta-2019</strain>
    </source>
</reference>
<keyword evidence="2" id="KW-1185">Reference proteome</keyword>
<dbReference type="AlphaFoldDB" id="A0AA38GU16"/>
<organism evidence="1 2">
    <name type="scientific">Taxus chinensis</name>
    <name type="common">Chinese yew</name>
    <name type="synonym">Taxus wallichiana var. chinensis</name>
    <dbReference type="NCBI Taxonomy" id="29808"/>
    <lineage>
        <taxon>Eukaryota</taxon>
        <taxon>Viridiplantae</taxon>
        <taxon>Streptophyta</taxon>
        <taxon>Embryophyta</taxon>
        <taxon>Tracheophyta</taxon>
        <taxon>Spermatophyta</taxon>
        <taxon>Pinopsida</taxon>
        <taxon>Pinidae</taxon>
        <taxon>Conifers II</taxon>
        <taxon>Cupressales</taxon>
        <taxon>Taxaceae</taxon>
        <taxon>Taxus</taxon>
    </lineage>
</organism>
<sequence length="65" mass="7273">MLDLADIPDGTTDNESVLEHRYGQSDGDLIGFPAIDWPIAEKYSITERGAQTIVYTKAWLISWGM</sequence>
<accession>A0AA38GU16</accession>
<feature type="non-terminal residue" evidence="1">
    <location>
        <position position="65"/>
    </location>
</feature>
<evidence type="ECO:0000313" key="2">
    <source>
        <dbReference type="Proteomes" id="UP000824469"/>
    </source>
</evidence>
<comment type="caution">
    <text evidence="1">The sequence shown here is derived from an EMBL/GenBank/DDBJ whole genome shotgun (WGS) entry which is preliminary data.</text>
</comment>
<evidence type="ECO:0000313" key="1">
    <source>
        <dbReference type="EMBL" id="KAH9329011.1"/>
    </source>
</evidence>
<protein>
    <submittedName>
        <fullName evidence="1">Uncharacterized protein</fullName>
    </submittedName>
</protein>
<dbReference type="Proteomes" id="UP000824469">
    <property type="component" value="Unassembled WGS sequence"/>
</dbReference>
<dbReference type="EMBL" id="JAHRHJ020000001">
    <property type="protein sequence ID" value="KAH9329011.1"/>
    <property type="molecule type" value="Genomic_DNA"/>
</dbReference>
<name>A0AA38GU16_TAXCH</name>
<proteinExistence type="predicted"/>